<feature type="chain" id="PRO_5045734361" evidence="1">
    <location>
        <begin position="18"/>
        <end position="183"/>
    </location>
</feature>
<organism evidence="3 4">
    <name type="scientific">Marinoscillum luteum</name>
    <dbReference type="NCBI Taxonomy" id="861051"/>
    <lineage>
        <taxon>Bacteria</taxon>
        <taxon>Pseudomonadati</taxon>
        <taxon>Bacteroidota</taxon>
        <taxon>Cytophagia</taxon>
        <taxon>Cytophagales</taxon>
        <taxon>Reichenbachiellaceae</taxon>
        <taxon>Marinoscillum</taxon>
    </lineage>
</organism>
<dbReference type="Pfam" id="PF04264">
    <property type="entry name" value="YceI"/>
    <property type="match status" value="1"/>
</dbReference>
<dbReference type="PANTHER" id="PTHR34406">
    <property type="entry name" value="PROTEIN YCEI"/>
    <property type="match status" value="1"/>
</dbReference>
<keyword evidence="4" id="KW-1185">Reference proteome</keyword>
<keyword evidence="1" id="KW-0732">Signal</keyword>
<dbReference type="Gene3D" id="2.40.128.110">
    <property type="entry name" value="Lipid/polyisoprenoid-binding, YceI-like"/>
    <property type="match status" value="1"/>
</dbReference>
<evidence type="ECO:0000313" key="4">
    <source>
        <dbReference type="Proteomes" id="UP001610063"/>
    </source>
</evidence>
<sequence length="183" mass="19994">MLKIGILSLVMALCAIAQISAQGPILDRKGTASFFSEAPLENIEAINKEVLGAIDLNKGTLAVSMLIKGFHFDKSLMEEHFNENYLESEKFPKATFKGQIKNFADLDFSNSGSFEAEVSGEIEIHGVKKPLTTVVKFARTAATLTAATNFELSVAEFDIEIPSLVFQNIAEVVEVKALFNFSL</sequence>
<name>A0ABW7N3P2_9BACT</name>
<evidence type="ECO:0000259" key="2">
    <source>
        <dbReference type="Pfam" id="PF04264"/>
    </source>
</evidence>
<comment type="caution">
    <text evidence="3">The sequence shown here is derived from an EMBL/GenBank/DDBJ whole genome shotgun (WGS) entry which is preliminary data.</text>
</comment>
<protein>
    <submittedName>
        <fullName evidence="3">YceI family protein</fullName>
    </submittedName>
</protein>
<dbReference type="EMBL" id="JBIPKE010000011">
    <property type="protein sequence ID" value="MFH6982232.1"/>
    <property type="molecule type" value="Genomic_DNA"/>
</dbReference>
<dbReference type="InterPro" id="IPR036761">
    <property type="entry name" value="TTHA0802/YceI-like_sf"/>
</dbReference>
<reference evidence="3 4" key="1">
    <citation type="journal article" date="2013" name="Int. J. Syst. Evol. Microbiol.">
        <title>Marinoscillum luteum sp. nov., isolated from marine sediment.</title>
        <authorList>
            <person name="Cha I.T."/>
            <person name="Park S.J."/>
            <person name="Kim S.J."/>
            <person name="Kim J.G."/>
            <person name="Jung M.Y."/>
            <person name="Shin K.S."/>
            <person name="Kwon K.K."/>
            <person name="Yang S.H."/>
            <person name="Seo Y.S."/>
            <person name="Rhee S.K."/>
        </authorList>
    </citation>
    <scope>NUCLEOTIDE SEQUENCE [LARGE SCALE GENOMIC DNA]</scope>
    <source>
        <strain evidence="3 4">KCTC 23939</strain>
    </source>
</reference>
<dbReference type="InterPro" id="IPR007372">
    <property type="entry name" value="Lipid/polyisoprenoid-bd_YceI"/>
</dbReference>
<dbReference type="SUPFAM" id="SSF101874">
    <property type="entry name" value="YceI-like"/>
    <property type="match status" value="1"/>
</dbReference>
<accession>A0ABW7N3P2</accession>
<evidence type="ECO:0000256" key="1">
    <source>
        <dbReference type="SAM" id="SignalP"/>
    </source>
</evidence>
<dbReference type="RefSeq" id="WP_159579811.1">
    <property type="nucleotide sequence ID" value="NZ_JBIPKE010000011.1"/>
</dbReference>
<gene>
    <name evidence="3" type="ORF">ACHKAR_02225</name>
</gene>
<dbReference type="Proteomes" id="UP001610063">
    <property type="component" value="Unassembled WGS sequence"/>
</dbReference>
<dbReference type="PANTHER" id="PTHR34406:SF1">
    <property type="entry name" value="PROTEIN YCEI"/>
    <property type="match status" value="1"/>
</dbReference>
<evidence type="ECO:0000313" key="3">
    <source>
        <dbReference type="EMBL" id="MFH6982232.1"/>
    </source>
</evidence>
<feature type="signal peptide" evidence="1">
    <location>
        <begin position="1"/>
        <end position="17"/>
    </location>
</feature>
<feature type="domain" description="Lipid/polyisoprenoid-binding YceI-like" evidence="2">
    <location>
        <begin position="48"/>
        <end position="178"/>
    </location>
</feature>
<proteinExistence type="predicted"/>